<proteinExistence type="predicted"/>
<comment type="caution">
    <text evidence="1">The sequence shown here is derived from an EMBL/GenBank/DDBJ whole genome shotgun (WGS) entry which is preliminary data.</text>
</comment>
<reference evidence="1 2" key="1">
    <citation type="submission" date="2023-01" db="EMBL/GenBank/DDBJ databases">
        <title>Novel species of the genus Vogesella isolated from rivers.</title>
        <authorList>
            <person name="Lu H."/>
        </authorList>
    </citation>
    <scope>NUCLEOTIDE SEQUENCE [LARGE SCALE GENOMIC DNA]</scope>
    <source>
        <strain evidence="1 2">SH7W</strain>
    </source>
</reference>
<keyword evidence="2" id="KW-1185">Reference proteome</keyword>
<dbReference type="RefSeq" id="WP_272802683.1">
    <property type="nucleotide sequence ID" value="NZ_JAQQKY010000002.1"/>
</dbReference>
<organism evidence="1 2">
    <name type="scientific">Vogesella indigofera</name>
    <name type="common">Pseudomonas indigofera</name>
    <dbReference type="NCBI Taxonomy" id="45465"/>
    <lineage>
        <taxon>Bacteria</taxon>
        <taxon>Pseudomonadati</taxon>
        <taxon>Pseudomonadota</taxon>
        <taxon>Betaproteobacteria</taxon>
        <taxon>Neisseriales</taxon>
        <taxon>Chromobacteriaceae</taxon>
        <taxon>Vogesella</taxon>
    </lineage>
</organism>
<sequence>MSKFNEIAGSLAKTKNIPVPLVDATKGVFDQVAELARIREIEQTKREEIAAKKETAIAAINSQKEIILECMRGTFAERAAALQASFKIIDRALESNDVNMLNAALASMVQVIQTSPFQTIKDVIEAKGTLRLE</sequence>
<name>A0ABT5I2I5_VOGIN</name>
<dbReference type="EMBL" id="JAQQKY010000002">
    <property type="protein sequence ID" value="MDC7690377.1"/>
    <property type="molecule type" value="Genomic_DNA"/>
</dbReference>
<evidence type="ECO:0000313" key="1">
    <source>
        <dbReference type="EMBL" id="MDC7690377.1"/>
    </source>
</evidence>
<evidence type="ECO:0000313" key="2">
    <source>
        <dbReference type="Proteomes" id="UP001221566"/>
    </source>
</evidence>
<dbReference type="Proteomes" id="UP001221566">
    <property type="component" value="Unassembled WGS sequence"/>
</dbReference>
<accession>A0ABT5I2I5</accession>
<gene>
    <name evidence="1" type="ORF">PQU93_06200</name>
</gene>
<protein>
    <submittedName>
        <fullName evidence="1">Uncharacterized protein</fullName>
    </submittedName>
</protein>